<organism evidence="1">
    <name type="scientific">marine sediment metagenome</name>
    <dbReference type="NCBI Taxonomy" id="412755"/>
    <lineage>
        <taxon>unclassified sequences</taxon>
        <taxon>metagenomes</taxon>
        <taxon>ecological metagenomes</taxon>
    </lineage>
</organism>
<dbReference type="EMBL" id="LAZR01000485">
    <property type="protein sequence ID" value="KKN67012.1"/>
    <property type="molecule type" value="Genomic_DNA"/>
</dbReference>
<protein>
    <submittedName>
        <fullName evidence="1">Uncharacterized protein</fullName>
    </submittedName>
</protein>
<sequence length="90" mass="10586">MKIKNKDKKKILEFHNLVVKGLVNGLTHTNRDGRNEDIEWVRKRLMLWESFGRTVFDFIIGLNDYSYSLKDLERVAKEGYSHKSSKGKSQ</sequence>
<accession>A0A0F9SWJ7</accession>
<dbReference type="AlphaFoldDB" id="A0A0F9SWJ7"/>
<evidence type="ECO:0000313" key="1">
    <source>
        <dbReference type="EMBL" id="KKN67012.1"/>
    </source>
</evidence>
<name>A0A0F9SWJ7_9ZZZZ</name>
<gene>
    <name evidence="1" type="ORF">LCGC14_0465660</name>
</gene>
<reference evidence="1" key="1">
    <citation type="journal article" date="2015" name="Nature">
        <title>Complex archaea that bridge the gap between prokaryotes and eukaryotes.</title>
        <authorList>
            <person name="Spang A."/>
            <person name="Saw J.H."/>
            <person name="Jorgensen S.L."/>
            <person name="Zaremba-Niedzwiedzka K."/>
            <person name="Martijn J."/>
            <person name="Lind A.E."/>
            <person name="van Eijk R."/>
            <person name="Schleper C."/>
            <person name="Guy L."/>
            <person name="Ettema T.J."/>
        </authorList>
    </citation>
    <scope>NUCLEOTIDE SEQUENCE</scope>
</reference>
<proteinExistence type="predicted"/>
<comment type="caution">
    <text evidence="1">The sequence shown here is derived from an EMBL/GenBank/DDBJ whole genome shotgun (WGS) entry which is preliminary data.</text>
</comment>